<dbReference type="InterPro" id="IPR041581">
    <property type="entry name" value="Glyoxalase_6"/>
</dbReference>
<dbReference type="GO" id="GO:0016829">
    <property type="term" value="F:lyase activity"/>
    <property type="evidence" value="ECO:0007669"/>
    <property type="project" value="UniProtKB-KW"/>
</dbReference>
<feature type="domain" description="VOC" evidence="1">
    <location>
        <begin position="142"/>
        <end position="258"/>
    </location>
</feature>
<organism evidence="2 3">
    <name type="scientific">Actinomadura algeriensis</name>
    <dbReference type="NCBI Taxonomy" id="1679523"/>
    <lineage>
        <taxon>Bacteria</taxon>
        <taxon>Bacillati</taxon>
        <taxon>Actinomycetota</taxon>
        <taxon>Actinomycetes</taxon>
        <taxon>Streptosporangiales</taxon>
        <taxon>Thermomonosporaceae</taxon>
        <taxon>Actinomadura</taxon>
    </lineage>
</organism>
<dbReference type="EMBL" id="JADBDZ010000001">
    <property type="protein sequence ID" value="MBE1530868.1"/>
    <property type="molecule type" value="Genomic_DNA"/>
</dbReference>
<keyword evidence="2" id="KW-0456">Lyase</keyword>
<dbReference type="CDD" id="cd07247">
    <property type="entry name" value="SgaA_N_like"/>
    <property type="match status" value="2"/>
</dbReference>
<protein>
    <submittedName>
        <fullName evidence="2">Enzyme related to lactoylglutathione lyase</fullName>
    </submittedName>
</protein>
<comment type="caution">
    <text evidence="2">The sequence shown here is derived from an EMBL/GenBank/DDBJ whole genome shotgun (WGS) entry which is preliminary data.</text>
</comment>
<dbReference type="PANTHER" id="PTHR33993">
    <property type="entry name" value="GLYOXALASE-RELATED"/>
    <property type="match status" value="1"/>
</dbReference>
<dbReference type="PROSITE" id="PS51819">
    <property type="entry name" value="VOC"/>
    <property type="match status" value="2"/>
</dbReference>
<feature type="domain" description="VOC" evidence="1">
    <location>
        <begin position="11"/>
        <end position="128"/>
    </location>
</feature>
<dbReference type="Gene3D" id="3.10.180.10">
    <property type="entry name" value="2,3-Dihydroxybiphenyl 1,2-Dioxygenase, domain 1"/>
    <property type="match status" value="2"/>
</dbReference>
<evidence type="ECO:0000313" key="3">
    <source>
        <dbReference type="Proteomes" id="UP000627838"/>
    </source>
</evidence>
<reference evidence="2 3" key="1">
    <citation type="submission" date="2020-10" db="EMBL/GenBank/DDBJ databases">
        <title>Sequencing the genomes of 1000 actinobacteria strains.</title>
        <authorList>
            <person name="Klenk H.-P."/>
        </authorList>
    </citation>
    <scope>NUCLEOTIDE SEQUENCE [LARGE SCALE GENOMIC DNA]</scope>
    <source>
        <strain evidence="2 3">DSM 46744</strain>
    </source>
</reference>
<evidence type="ECO:0000259" key="1">
    <source>
        <dbReference type="PROSITE" id="PS51819"/>
    </source>
</evidence>
<keyword evidence="3" id="KW-1185">Reference proteome</keyword>
<dbReference type="Proteomes" id="UP000627838">
    <property type="component" value="Unassembled WGS sequence"/>
</dbReference>
<proteinExistence type="predicted"/>
<dbReference type="PANTHER" id="PTHR33993:SF14">
    <property type="entry name" value="GB|AAF24581.1"/>
    <property type="match status" value="1"/>
</dbReference>
<evidence type="ECO:0000313" key="2">
    <source>
        <dbReference type="EMBL" id="MBE1530868.1"/>
    </source>
</evidence>
<dbReference type="RefSeq" id="WP_192757824.1">
    <property type="nucleotide sequence ID" value="NZ_JADBDZ010000001.1"/>
</dbReference>
<sequence>MPEVTRHEPGTACWLDLASPDPETSKAFYGELLGWHSYTLSVDKLDDYEMFTLGGVDGPTVAGMQTLADETQPPSWTCYFRVTDVTDVARRVLAAGGRELVAPLDIAHLGRIGMYLDPQGTDFAVWEPYEVEGAQVVGEPSAMCWVELASREVEKSRRFYGEVFGWRAVDRHYYRHFVYTNWKIDGWSVAGMVHMDETWPDEWPGDWIPYFQVADCDAVVARSVELGASVVIQPDDIDPGRFGVVMDPTGARLGLLAPRAR</sequence>
<gene>
    <name evidence="2" type="ORF">H4W34_000701</name>
</gene>
<name>A0ABR9JKA8_9ACTN</name>
<dbReference type="InterPro" id="IPR052164">
    <property type="entry name" value="Anthracycline_SecMetBiosynth"/>
</dbReference>
<accession>A0ABR9JKA8</accession>
<dbReference type="Pfam" id="PF18029">
    <property type="entry name" value="Glyoxalase_6"/>
    <property type="match status" value="2"/>
</dbReference>
<dbReference type="InterPro" id="IPR037523">
    <property type="entry name" value="VOC_core"/>
</dbReference>
<dbReference type="SUPFAM" id="SSF54593">
    <property type="entry name" value="Glyoxalase/Bleomycin resistance protein/Dihydroxybiphenyl dioxygenase"/>
    <property type="match status" value="2"/>
</dbReference>
<dbReference type="InterPro" id="IPR029068">
    <property type="entry name" value="Glyas_Bleomycin-R_OHBP_Dase"/>
</dbReference>